<keyword evidence="4" id="KW-1185">Reference proteome</keyword>
<dbReference type="AlphaFoldDB" id="A0A9N9CEM3"/>
<evidence type="ECO:0000313" key="4">
    <source>
        <dbReference type="Proteomes" id="UP000789706"/>
    </source>
</evidence>
<dbReference type="PROSITE" id="PS51253">
    <property type="entry name" value="HTH_CENPB"/>
    <property type="match status" value="1"/>
</dbReference>
<name>A0A9N9CEM3_9GLOM</name>
<evidence type="ECO:0000313" key="3">
    <source>
        <dbReference type="EMBL" id="CAG8598651.1"/>
    </source>
</evidence>
<comment type="caution">
    <text evidence="3">The sequence shown here is derived from an EMBL/GenBank/DDBJ whole genome shotgun (WGS) entry which is preliminary data.</text>
</comment>
<evidence type="ECO:0000259" key="2">
    <source>
        <dbReference type="PROSITE" id="PS51253"/>
    </source>
</evidence>
<feature type="domain" description="HTH CENPB-type" evidence="2">
    <location>
        <begin position="1"/>
        <end position="26"/>
    </location>
</feature>
<protein>
    <submittedName>
        <fullName evidence="3">11708_t:CDS:1</fullName>
    </submittedName>
</protein>
<dbReference type="InterPro" id="IPR006600">
    <property type="entry name" value="HTH_CenpB_DNA-bd_dom"/>
</dbReference>
<gene>
    <name evidence="3" type="ORF">DEBURN_LOCUS9412</name>
</gene>
<sequence>MQKDKFKSSGGWVEKFKKWHNLKQYNMYGEASSAPLQNLNEMLLPEVDTDEFNLDYTVGEMEIDEITVNNTNEVQVLINRLNLEDPFSANVFIHYDDTEVVTEI</sequence>
<keyword evidence="1" id="KW-0238">DNA-binding</keyword>
<reference evidence="3" key="1">
    <citation type="submission" date="2021-06" db="EMBL/GenBank/DDBJ databases">
        <authorList>
            <person name="Kallberg Y."/>
            <person name="Tangrot J."/>
            <person name="Rosling A."/>
        </authorList>
    </citation>
    <scope>NUCLEOTIDE SEQUENCE</scope>
    <source>
        <strain evidence="3">AZ414A</strain>
    </source>
</reference>
<dbReference type="GO" id="GO:0003677">
    <property type="term" value="F:DNA binding"/>
    <property type="evidence" value="ECO:0007669"/>
    <property type="project" value="UniProtKB-KW"/>
</dbReference>
<dbReference type="Proteomes" id="UP000789706">
    <property type="component" value="Unassembled WGS sequence"/>
</dbReference>
<evidence type="ECO:0000256" key="1">
    <source>
        <dbReference type="ARBA" id="ARBA00023125"/>
    </source>
</evidence>
<dbReference type="EMBL" id="CAJVPK010001793">
    <property type="protein sequence ID" value="CAG8598651.1"/>
    <property type="molecule type" value="Genomic_DNA"/>
</dbReference>
<organism evidence="3 4">
    <name type="scientific">Diversispora eburnea</name>
    <dbReference type="NCBI Taxonomy" id="1213867"/>
    <lineage>
        <taxon>Eukaryota</taxon>
        <taxon>Fungi</taxon>
        <taxon>Fungi incertae sedis</taxon>
        <taxon>Mucoromycota</taxon>
        <taxon>Glomeromycotina</taxon>
        <taxon>Glomeromycetes</taxon>
        <taxon>Diversisporales</taxon>
        <taxon>Diversisporaceae</taxon>
        <taxon>Diversispora</taxon>
    </lineage>
</organism>
<accession>A0A9N9CEM3</accession>
<proteinExistence type="predicted"/>
<dbReference type="OrthoDB" id="2433378at2759"/>